<dbReference type="Gene3D" id="3.10.100.10">
    <property type="entry name" value="Mannose-Binding Protein A, subunit A"/>
    <property type="match status" value="1"/>
</dbReference>
<dbReference type="InterPro" id="IPR050828">
    <property type="entry name" value="C-type_lectin/matrix_domain"/>
</dbReference>
<evidence type="ECO:0000256" key="3">
    <source>
        <dbReference type="SAM" id="MobiDB-lite"/>
    </source>
</evidence>
<keyword evidence="4" id="KW-1133">Transmembrane helix</keyword>
<dbReference type="PANTHER" id="PTHR45710:SF26">
    <property type="entry name" value="RH26557P"/>
    <property type="match status" value="1"/>
</dbReference>
<evidence type="ECO:0000256" key="4">
    <source>
        <dbReference type="SAM" id="Phobius"/>
    </source>
</evidence>
<reference evidence="6" key="1">
    <citation type="submission" date="2021-09" db="EMBL/GenBank/DDBJ databases">
        <title>The genome of Mauremys mutica provides insights into the evolution of semi-aquatic lifestyle.</title>
        <authorList>
            <person name="Gong S."/>
            <person name="Gao Y."/>
        </authorList>
    </citation>
    <scope>NUCLEOTIDE SEQUENCE</scope>
    <source>
        <strain evidence="6">MM-2020</strain>
        <tissue evidence="6">Muscle</tissue>
    </source>
</reference>
<comment type="subcellular location">
    <subcellularLocation>
        <location evidence="1">Cell membrane</location>
        <topology evidence="1">Single-pass type II membrane protein</topology>
    </subcellularLocation>
</comment>
<evidence type="ECO:0000256" key="2">
    <source>
        <dbReference type="ARBA" id="ARBA00023157"/>
    </source>
</evidence>
<sequence length="279" mass="31296">MQLSQTKRAKMPHGRPDSMGSFEDDCERDYENIDPNQPPPQPQMQPQWQAKAEPAVSTPKAAEQRGCGRKSLGILYALVGVSLLVSTAAFLLILLKYPTDAKQEQTHPDNNLRCGGRETVCLRPELCNHSPWHTRSSPKQDDRLLRGRTGIPCCPHGWEEFQKKCYFFSLEKEPWEMARNSCSTHSAELVVISNPWEQAFLTVGINSVHHWIGLSHKGAEGNWTWVDGSQVSYRSSGIPSVNTQKCCVHLTGDDRGNWSSADCGIHYNFICERAGPFCV</sequence>
<evidence type="ECO:0000313" key="7">
    <source>
        <dbReference type="Proteomes" id="UP000827986"/>
    </source>
</evidence>
<feature type="transmembrane region" description="Helical" evidence="4">
    <location>
        <begin position="74"/>
        <end position="95"/>
    </location>
</feature>
<keyword evidence="7" id="KW-1185">Reference proteome</keyword>
<accession>A0A9D3XB48</accession>
<gene>
    <name evidence="6" type="ORF">KIL84_020709</name>
</gene>
<protein>
    <recommendedName>
        <fullName evidence="5">C-type lectin domain-containing protein</fullName>
    </recommendedName>
</protein>
<dbReference type="InterPro" id="IPR016187">
    <property type="entry name" value="CTDL_fold"/>
</dbReference>
<feature type="domain" description="C-type lectin" evidence="5">
    <location>
        <begin position="161"/>
        <end position="272"/>
    </location>
</feature>
<feature type="region of interest" description="Disordered" evidence="3">
    <location>
        <begin position="1"/>
        <end position="62"/>
    </location>
</feature>
<dbReference type="Pfam" id="PF00059">
    <property type="entry name" value="Lectin_C"/>
    <property type="match status" value="1"/>
</dbReference>
<dbReference type="InterPro" id="IPR018378">
    <property type="entry name" value="C-type_lectin_CS"/>
</dbReference>
<evidence type="ECO:0000256" key="1">
    <source>
        <dbReference type="ARBA" id="ARBA00004401"/>
    </source>
</evidence>
<dbReference type="SUPFAM" id="SSF56436">
    <property type="entry name" value="C-type lectin-like"/>
    <property type="match status" value="1"/>
</dbReference>
<evidence type="ECO:0000259" key="5">
    <source>
        <dbReference type="PROSITE" id="PS50041"/>
    </source>
</evidence>
<keyword evidence="4" id="KW-0472">Membrane</keyword>
<dbReference type="PROSITE" id="PS50041">
    <property type="entry name" value="C_TYPE_LECTIN_2"/>
    <property type="match status" value="1"/>
</dbReference>
<keyword evidence="4" id="KW-0812">Transmembrane</keyword>
<dbReference type="SMART" id="SM00034">
    <property type="entry name" value="CLECT"/>
    <property type="match status" value="1"/>
</dbReference>
<dbReference type="PANTHER" id="PTHR45710">
    <property type="entry name" value="C-TYPE LECTIN DOMAIN-CONTAINING PROTEIN 180"/>
    <property type="match status" value="1"/>
</dbReference>
<dbReference type="PROSITE" id="PS00615">
    <property type="entry name" value="C_TYPE_LECTIN_1"/>
    <property type="match status" value="1"/>
</dbReference>
<dbReference type="EMBL" id="JAHDVG010000475">
    <property type="protein sequence ID" value="KAH1175975.1"/>
    <property type="molecule type" value="Genomic_DNA"/>
</dbReference>
<dbReference type="InterPro" id="IPR016186">
    <property type="entry name" value="C-type_lectin-like/link_sf"/>
</dbReference>
<organism evidence="6 7">
    <name type="scientific">Mauremys mutica</name>
    <name type="common">yellowpond turtle</name>
    <dbReference type="NCBI Taxonomy" id="74926"/>
    <lineage>
        <taxon>Eukaryota</taxon>
        <taxon>Metazoa</taxon>
        <taxon>Chordata</taxon>
        <taxon>Craniata</taxon>
        <taxon>Vertebrata</taxon>
        <taxon>Euteleostomi</taxon>
        <taxon>Archelosauria</taxon>
        <taxon>Testudinata</taxon>
        <taxon>Testudines</taxon>
        <taxon>Cryptodira</taxon>
        <taxon>Durocryptodira</taxon>
        <taxon>Testudinoidea</taxon>
        <taxon>Geoemydidae</taxon>
        <taxon>Geoemydinae</taxon>
        <taxon>Mauremys</taxon>
    </lineage>
</organism>
<evidence type="ECO:0000313" key="6">
    <source>
        <dbReference type="EMBL" id="KAH1175975.1"/>
    </source>
</evidence>
<dbReference type="GO" id="GO:0005886">
    <property type="term" value="C:plasma membrane"/>
    <property type="evidence" value="ECO:0007669"/>
    <property type="project" value="UniProtKB-SubCell"/>
</dbReference>
<dbReference type="InterPro" id="IPR001304">
    <property type="entry name" value="C-type_lectin-like"/>
</dbReference>
<proteinExistence type="predicted"/>
<keyword evidence="2" id="KW-1015">Disulfide bond</keyword>
<dbReference type="Proteomes" id="UP000827986">
    <property type="component" value="Unassembled WGS sequence"/>
</dbReference>
<dbReference type="AlphaFoldDB" id="A0A9D3XB48"/>
<comment type="caution">
    <text evidence="6">The sequence shown here is derived from an EMBL/GenBank/DDBJ whole genome shotgun (WGS) entry which is preliminary data.</text>
</comment>
<name>A0A9D3XB48_9SAUR</name>